<dbReference type="Gramene" id="Kaladp0039s0695.1.v1.1">
    <property type="protein sequence ID" value="Kaladp0039s0695.1.v1.1.CDS.1"/>
    <property type="gene ID" value="Kaladp0039s0695.v1.1"/>
</dbReference>
<dbReference type="PANTHER" id="PTHR31374">
    <property type="entry name" value="AUXIN-INDUCED PROTEIN-LIKE-RELATED"/>
    <property type="match status" value="1"/>
</dbReference>
<proteinExistence type="inferred from homology"/>
<dbReference type="OMA" id="WKHNEAR"/>
<evidence type="ECO:0000256" key="1">
    <source>
        <dbReference type="ARBA" id="ARBA00006974"/>
    </source>
</evidence>
<reference evidence="2" key="1">
    <citation type="submission" date="2021-01" db="UniProtKB">
        <authorList>
            <consortium name="EnsemblPlants"/>
        </authorList>
    </citation>
    <scope>IDENTIFICATION</scope>
</reference>
<dbReference type="Pfam" id="PF02519">
    <property type="entry name" value="Auxin_inducible"/>
    <property type="match status" value="1"/>
</dbReference>
<dbReference type="InterPro" id="IPR003676">
    <property type="entry name" value="SAUR_fam"/>
</dbReference>
<evidence type="ECO:0000313" key="2">
    <source>
        <dbReference type="EnsemblPlants" id="Kaladp0039s0695.1.v1.1.CDS.1"/>
    </source>
</evidence>
<dbReference type="Proteomes" id="UP000594263">
    <property type="component" value="Unplaced"/>
</dbReference>
<dbReference type="EnsemblPlants" id="Kaladp0039s0695.1.v1.1">
    <property type="protein sequence ID" value="Kaladp0039s0695.1.v1.1.CDS.1"/>
    <property type="gene ID" value="Kaladp0039s0695.v1.1"/>
</dbReference>
<dbReference type="GO" id="GO:0009733">
    <property type="term" value="P:response to auxin"/>
    <property type="evidence" value="ECO:0007669"/>
    <property type="project" value="InterPro"/>
</dbReference>
<evidence type="ECO:0008006" key="4">
    <source>
        <dbReference type="Google" id="ProtNLM"/>
    </source>
</evidence>
<accession>A0A7N0TMG8</accession>
<dbReference type="PANTHER" id="PTHR31374:SF16">
    <property type="entry name" value="AUXIN-RESPONSIVE FAMILY PROTEIN"/>
    <property type="match status" value="1"/>
</dbReference>
<organism evidence="2 3">
    <name type="scientific">Kalanchoe fedtschenkoi</name>
    <name type="common">Lavender scallops</name>
    <name type="synonym">South American air plant</name>
    <dbReference type="NCBI Taxonomy" id="63787"/>
    <lineage>
        <taxon>Eukaryota</taxon>
        <taxon>Viridiplantae</taxon>
        <taxon>Streptophyta</taxon>
        <taxon>Embryophyta</taxon>
        <taxon>Tracheophyta</taxon>
        <taxon>Spermatophyta</taxon>
        <taxon>Magnoliopsida</taxon>
        <taxon>eudicotyledons</taxon>
        <taxon>Gunneridae</taxon>
        <taxon>Pentapetalae</taxon>
        <taxon>Saxifragales</taxon>
        <taxon>Crassulaceae</taxon>
        <taxon>Kalanchoe</taxon>
    </lineage>
</organism>
<dbReference type="AlphaFoldDB" id="A0A7N0TMG8"/>
<keyword evidence="3" id="KW-1185">Reference proteome</keyword>
<evidence type="ECO:0000313" key="3">
    <source>
        <dbReference type="Proteomes" id="UP000594263"/>
    </source>
</evidence>
<comment type="similarity">
    <text evidence="1">Belongs to the ARG7 family.</text>
</comment>
<sequence length="143" mass="15717">MEKPPTILITSSHICKASITDMAKLRVSNPSHGSSMVKKPAATASLKVAMARLQRSLSLTKKSPDESELEQDIPHDVKEGHFAVMAMDCQNRATRFVIPLTCLSHPVFLSFLAQAAEEYGFDRAGALTLPCRAHELERILSDQ</sequence>
<protein>
    <recommendedName>
        <fullName evidence="4">Small auxin up regulated protein</fullName>
    </recommendedName>
</protein>
<name>A0A7N0TMG8_KALFE</name>